<dbReference type="SUPFAM" id="SSF46955">
    <property type="entry name" value="Putative DNA-binding domain"/>
    <property type="match status" value="1"/>
</dbReference>
<evidence type="ECO:0000259" key="5">
    <source>
        <dbReference type="PROSITE" id="PS50937"/>
    </source>
</evidence>
<keyword evidence="4" id="KW-0804">Transcription</keyword>
<reference evidence="6 7" key="1">
    <citation type="submission" date="2015-09" db="EMBL/GenBank/DDBJ databases">
        <authorList>
            <consortium name="Pathogen Informatics"/>
        </authorList>
    </citation>
    <scope>NUCLEOTIDE SEQUENCE [LARGE SCALE GENOMIC DNA]</scope>
    <source>
        <strain evidence="6 7">2789STDY5834858</strain>
    </source>
</reference>
<feature type="domain" description="HTH merR-type" evidence="5">
    <location>
        <begin position="4"/>
        <end position="74"/>
    </location>
</feature>
<gene>
    <name evidence="6" type="primary">bmrR</name>
    <name evidence="6" type="ORF">ERS852473_01462</name>
</gene>
<evidence type="ECO:0000313" key="6">
    <source>
        <dbReference type="EMBL" id="CUN93043.1"/>
    </source>
</evidence>
<dbReference type="InterPro" id="IPR011256">
    <property type="entry name" value="Reg_factor_effector_dom_sf"/>
</dbReference>
<dbReference type="EMBL" id="CYZR01000004">
    <property type="protein sequence ID" value="CUN93043.1"/>
    <property type="molecule type" value="Genomic_DNA"/>
</dbReference>
<dbReference type="InterPro" id="IPR010499">
    <property type="entry name" value="AraC_E-bd"/>
</dbReference>
<name>A0ABM9UQK4_SARVE</name>
<evidence type="ECO:0000313" key="7">
    <source>
        <dbReference type="Proteomes" id="UP000095488"/>
    </source>
</evidence>
<organism evidence="6 7">
    <name type="scientific">Sarcina ventriculi</name>
    <name type="common">Clostridium ventriculi</name>
    <dbReference type="NCBI Taxonomy" id="1267"/>
    <lineage>
        <taxon>Bacteria</taxon>
        <taxon>Bacillati</taxon>
        <taxon>Bacillota</taxon>
        <taxon>Clostridia</taxon>
        <taxon>Eubacteriales</taxon>
        <taxon>Clostridiaceae</taxon>
        <taxon>Sarcina</taxon>
    </lineage>
</organism>
<dbReference type="Gene3D" id="1.10.1660.10">
    <property type="match status" value="1"/>
</dbReference>
<dbReference type="Proteomes" id="UP000095488">
    <property type="component" value="Unassembled WGS sequence"/>
</dbReference>
<protein>
    <submittedName>
        <fullName evidence="6">Multidrug-efflux transporter 1 regulator</fullName>
    </submittedName>
</protein>
<dbReference type="InterPro" id="IPR000551">
    <property type="entry name" value="MerR-type_HTH_dom"/>
</dbReference>
<keyword evidence="2" id="KW-0805">Transcription regulation</keyword>
<dbReference type="SMART" id="SM00871">
    <property type="entry name" value="AraC_E_bind"/>
    <property type="match status" value="1"/>
</dbReference>
<dbReference type="PROSITE" id="PS50937">
    <property type="entry name" value="HTH_MERR_2"/>
    <property type="match status" value="1"/>
</dbReference>
<keyword evidence="3" id="KW-0238">DNA-binding</keyword>
<dbReference type="RefSeq" id="WP_055259079.1">
    <property type="nucleotide sequence ID" value="NZ_BCMV01000001.1"/>
</dbReference>
<keyword evidence="7" id="KW-1185">Reference proteome</keyword>
<comment type="caution">
    <text evidence="6">The sequence shown here is derived from an EMBL/GenBank/DDBJ whole genome shotgun (WGS) entry which is preliminary data.</text>
</comment>
<evidence type="ECO:0000256" key="3">
    <source>
        <dbReference type="ARBA" id="ARBA00023125"/>
    </source>
</evidence>
<dbReference type="SMART" id="SM00422">
    <property type="entry name" value="HTH_MERR"/>
    <property type="match status" value="1"/>
</dbReference>
<dbReference type="CDD" id="cd01107">
    <property type="entry name" value="HTH_BmrR"/>
    <property type="match status" value="1"/>
</dbReference>
<dbReference type="PANTHER" id="PTHR30204">
    <property type="entry name" value="REDOX-CYCLING DRUG-SENSING TRANSCRIPTIONAL ACTIVATOR SOXR"/>
    <property type="match status" value="1"/>
</dbReference>
<accession>A0ABM9UQK4</accession>
<dbReference type="SUPFAM" id="SSF55136">
    <property type="entry name" value="Probable bacterial effector-binding domain"/>
    <property type="match status" value="1"/>
</dbReference>
<evidence type="ECO:0000256" key="1">
    <source>
        <dbReference type="ARBA" id="ARBA00022491"/>
    </source>
</evidence>
<dbReference type="PANTHER" id="PTHR30204:SF69">
    <property type="entry name" value="MERR-FAMILY TRANSCRIPTIONAL REGULATOR"/>
    <property type="match status" value="1"/>
</dbReference>
<dbReference type="Pfam" id="PF06445">
    <property type="entry name" value="GyrI-like"/>
    <property type="match status" value="1"/>
</dbReference>
<dbReference type="InterPro" id="IPR009061">
    <property type="entry name" value="DNA-bd_dom_put_sf"/>
</dbReference>
<evidence type="ECO:0000256" key="4">
    <source>
        <dbReference type="ARBA" id="ARBA00023163"/>
    </source>
</evidence>
<proteinExistence type="predicted"/>
<dbReference type="InterPro" id="IPR029442">
    <property type="entry name" value="GyrI-like"/>
</dbReference>
<evidence type="ECO:0000256" key="2">
    <source>
        <dbReference type="ARBA" id="ARBA00023015"/>
    </source>
</evidence>
<dbReference type="Pfam" id="PF13411">
    <property type="entry name" value="MerR_1"/>
    <property type="match status" value="1"/>
</dbReference>
<keyword evidence="1" id="KW-0678">Repressor</keyword>
<sequence>MNGLFTIGEVSKLFDINIKTLRYYDEINLFKPIFIDKFNKYRYYSADQFEQLNTIMYLKALGMPLNKIKFHLSTRSIDNITQLLEEQKKITVEKIKELQYIERKIENRLKQINYAINYDKLNIVEEIEFDERNIILLKEKIKCNKDLELSIRNLENKSRKKASIFNGKIGVSISKDNLKRKRFNEYDSIFSFTDGEEYNKQLRKILPKGTYVTIRFNGNHKDSPSYYDKLLKYIEKNKYEIADDSIEIALIDFGLTTKKSEFITEIQILVK</sequence>
<dbReference type="Gene3D" id="3.20.80.10">
    <property type="entry name" value="Regulatory factor, effector binding domain"/>
    <property type="match status" value="1"/>
</dbReference>
<dbReference type="InterPro" id="IPR047057">
    <property type="entry name" value="MerR_fam"/>
</dbReference>